<feature type="transmembrane region" description="Helical" evidence="2">
    <location>
        <begin position="6"/>
        <end position="28"/>
    </location>
</feature>
<dbReference type="Pfam" id="PF00005">
    <property type="entry name" value="ABC_tran"/>
    <property type="match status" value="1"/>
</dbReference>
<dbReference type="PANTHER" id="PTHR42781:SF4">
    <property type="entry name" value="SPERMIDINE_PUTRESCINE IMPORT ATP-BINDING PROTEIN POTA"/>
    <property type="match status" value="1"/>
</dbReference>
<dbReference type="GO" id="GO:0005524">
    <property type="term" value="F:ATP binding"/>
    <property type="evidence" value="ECO:0007669"/>
    <property type="project" value="InterPro"/>
</dbReference>
<evidence type="ECO:0000313" key="4">
    <source>
        <dbReference type="EMBL" id="KUO19267.1"/>
    </source>
</evidence>
<dbReference type="InterPro" id="IPR003439">
    <property type="entry name" value="ABC_transporter-like_ATP-bd"/>
</dbReference>
<keyword evidence="2" id="KW-0472">Membrane</keyword>
<dbReference type="InterPro" id="IPR027417">
    <property type="entry name" value="P-loop_NTPase"/>
</dbReference>
<dbReference type="InterPro" id="IPR050093">
    <property type="entry name" value="ABC_SmlMolc_Importer"/>
</dbReference>
<dbReference type="AlphaFoldDB" id="A0A117S039"/>
<evidence type="ECO:0000256" key="2">
    <source>
        <dbReference type="SAM" id="Phobius"/>
    </source>
</evidence>
<reference evidence="4 5" key="1">
    <citation type="submission" date="2015-10" db="EMBL/GenBank/DDBJ databases">
        <title>Draft genome sequence of Streptomyces sp. RV15, isolated from a marine sponge.</title>
        <authorList>
            <person name="Ruckert C."/>
            <person name="Abdelmohsen U.R."/>
            <person name="Winkler A."/>
            <person name="Hentschel U."/>
            <person name="Kalinowski J."/>
            <person name="Kampfer P."/>
            <person name="Glaeser S."/>
        </authorList>
    </citation>
    <scope>NUCLEOTIDE SEQUENCE [LARGE SCALE GENOMIC DNA]</scope>
    <source>
        <strain evidence="4 5">RV15</strain>
    </source>
</reference>
<keyword evidence="5" id="KW-1185">Reference proteome</keyword>
<evidence type="ECO:0000256" key="1">
    <source>
        <dbReference type="ARBA" id="ARBA00022448"/>
    </source>
</evidence>
<dbReference type="GO" id="GO:0016887">
    <property type="term" value="F:ATP hydrolysis activity"/>
    <property type="evidence" value="ECO:0007669"/>
    <property type="project" value="InterPro"/>
</dbReference>
<feature type="domain" description="ABC transporter" evidence="3">
    <location>
        <begin position="34"/>
        <end position="67"/>
    </location>
</feature>
<comment type="caution">
    <text evidence="4">The sequence shown here is derived from an EMBL/GenBank/DDBJ whole genome shotgun (WGS) entry which is preliminary data.</text>
</comment>
<keyword evidence="2" id="KW-1133">Transmembrane helix</keyword>
<proteinExistence type="predicted"/>
<protein>
    <recommendedName>
        <fullName evidence="3">ABC transporter domain-containing protein</fullName>
    </recommendedName>
</protein>
<dbReference type="SUPFAM" id="SSF52540">
    <property type="entry name" value="P-loop containing nucleoside triphosphate hydrolases"/>
    <property type="match status" value="1"/>
</dbReference>
<name>A0A117S039_9ACTN</name>
<gene>
    <name evidence="4" type="ORF">AQJ91_20040</name>
</gene>
<dbReference type="STRING" id="909626.AQJ91_20040"/>
<organism evidence="4 5">
    <name type="scientific">Streptomyces dysideae</name>
    <dbReference type="NCBI Taxonomy" id="909626"/>
    <lineage>
        <taxon>Bacteria</taxon>
        <taxon>Bacillati</taxon>
        <taxon>Actinomycetota</taxon>
        <taxon>Actinomycetes</taxon>
        <taxon>Kitasatosporales</taxon>
        <taxon>Streptomycetaceae</taxon>
        <taxon>Streptomyces</taxon>
    </lineage>
</organism>
<evidence type="ECO:0000259" key="3">
    <source>
        <dbReference type="Pfam" id="PF00005"/>
    </source>
</evidence>
<keyword evidence="2" id="KW-0812">Transmembrane</keyword>
<dbReference type="EMBL" id="LMXB01000053">
    <property type="protein sequence ID" value="KUO19267.1"/>
    <property type="molecule type" value="Genomic_DNA"/>
</dbReference>
<sequence>MQRSKFLVGVIGGVTAVVAVGGVGTYLLDHGLEQRRPGQLSGGQAQRVAIARALAAEPDVVFAHEPIGAPGPAHQHGGRLGSYQLNKAADVGINTTGALQLGLCVAIGASAMFAAIGGSGPLLRRVTADPAQSAD</sequence>
<dbReference type="PANTHER" id="PTHR42781">
    <property type="entry name" value="SPERMIDINE/PUTRESCINE IMPORT ATP-BINDING PROTEIN POTA"/>
    <property type="match status" value="1"/>
</dbReference>
<evidence type="ECO:0000313" key="5">
    <source>
        <dbReference type="Proteomes" id="UP000053260"/>
    </source>
</evidence>
<keyword evidence="1" id="KW-0813">Transport</keyword>
<dbReference type="Gene3D" id="3.40.50.300">
    <property type="entry name" value="P-loop containing nucleotide triphosphate hydrolases"/>
    <property type="match status" value="1"/>
</dbReference>
<dbReference type="Proteomes" id="UP000053260">
    <property type="component" value="Unassembled WGS sequence"/>
</dbReference>
<accession>A0A117S039</accession>